<dbReference type="GO" id="GO:0015740">
    <property type="term" value="P:C4-dicarboxylate transport"/>
    <property type="evidence" value="ECO:0007669"/>
    <property type="project" value="TreeGrafter"/>
</dbReference>
<evidence type="ECO:0000313" key="6">
    <source>
        <dbReference type="Proteomes" id="UP000000233"/>
    </source>
</evidence>
<dbReference type="Proteomes" id="UP000000233">
    <property type="component" value="Chromosome"/>
</dbReference>
<dbReference type="EMBL" id="CP000304">
    <property type="protein sequence ID" value="ABP81185.1"/>
    <property type="molecule type" value="Genomic_DNA"/>
</dbReference>
<dbReference type="InterPro" id="IPR018389">
    <property type="entry name" value="DctP_fam"/>
</dbReference>
<comment type="similarity">
    <text evidence="1">Belongs to the bacterial solute-binding protein 7 family.</text>
</comment>
<dbReference type="InterPro" id="IPR038404">
    <property type="entry name" value="TRAP_DctP_sf"/>
</dbReference>
<dbReference type="PANTHER" id="PTHR33376:SF7">
    <property type="entry name" value="C4-DICARBOXYLATE-BINDING PROTEIN DCTB"/>
    <property type="match status" value="1"/>
</dbReference>
<evidence type="ECO:0000256" key="2">
    <source>
        <dbReference type="ARBA" id="ARBA00022448"/>
    </source>
</evidence>
<dbReference type="NCBIfam" id="NF037995">
    <property type="entry name" value="TRAP_S1"/>
    <property type="match status" value="1"/>
</dbReference>
<evidence type="ECO:0000313" key="5">
    <source>
        <dbReference type="EMBL" id="ABP81185.1"/>
    </source>
</evidence>
<name>A4VQD4_STUS1</name>
<dbReference type="HOGENOM" id="CLU_675917_0_0_6"/>
<feature type="region of interest" description="Disordered" evidence="4">
    <location>
        <begin position="1"/>
        <end position="28"/>
    </location>
</feature>
<keyword evidence="2" id="KW-0813">Transport</keyword>
<protein>
    <submittedName>
        <fullName evidence="5">Probable c4-dicarboxylate-binding protein</fullName>
    </submittedName>
</protein>
<sequence length="407" mass="45744">MAKTARLGDRRVQPVPIGHRHSNKDQPAAPLAVHWSPRCIPASPHPAPAEPYRIANTTRTVLTRRRVGLISRGGRSCSSLWLLRPVRRCCSCFRQWPRKPPSPSSSSSPMWWRTTRPRARAHCFSRSWCASAWPVRWMSRCTRTRRWSAMPTRCRPLLDNKVQMLAPSLSKLIEYSPKLEVFDLPFLFDDDAAVARFQKREASRELLRSMAGRGIYGLAYWNNGLKQMTASQPLRNPADAAGLAFRIQPSPLLEAQFAAVDAKAVRLPFSEVSKAMQSGTVQGTEGPWSNLRGQSAAGKPSYVTETNHGVLNYMLVANSEFWTSIPFALRSELENIVLEVTQTVNAEAAAINQREREQLIASGSATLVTLTPEQRQAWRTKMQPVWKSFESQIGADIMRAALTVNRR</sequence>
<keyword evidence="6" id="KW-1185">Reference proteome</keyword>
<organism evidence="5 6">
    <name type="scientific">Stutzerimonas stutzeri (strain A1501)</name>
    <name type="common">Pseudomonas stutzeri</name>
    <dbReference type="NCBI Taxonomy" id="379731"/>
    <lineage>
        <taxon>Bacteria</taxon>
        <taxon>Pseudomonadati</taxon>
        <taxon>Pseudomonadota</taxon>
        <taxon>Gammaproteobacteria</taxon>
        <taxon>Pseudomonadales</taxon>
        <taxon>Pseudomonadaceae</taxon>
        <taxon>Stutzerimonas</taxon>
    </lineage>
</organism>
<keyword evidence="3" id="KW-0732">Signal</keyword>
<accession>A4VQD4</accession>
<dbReference type="KEGG" id="psa:PST_3558"/>
<evidence type="ECO:0000256" key="4">
    <source>
        <dbReference type="SAM" id="MobiDB-lite"/>
    </source>
</evidence>
<evidence type="ECO:0000256" key="1">
    <source>
        <dbReference type="ARBA" id="ARBA00009023"/>
    </source>
</evidence>
<proteinExistence type="inferred from homology"/>
<dbReference type="Pfam" id="PF03480">
    <property type="entry name" value="DctP"/>
    <property type="match status" value="1"/>
</dbReference>
<reference evidence="5 6" key="1">
    <citation type="journal article" date="2008" name="Proc. Natl. Acad. Sci. U.S.A.">
        <title>Nitrogen fixation island and rhizosphere competence traits in the genome of root-associated Pseudomonas stutzeri A1501.</title>
        <authorList>
            <person name="Yan Y."/>
            <person name="Yang J."/>
            <person name="Dou Y."/>
            <person name="Chen M."/>
            <person name="Ping S."/>
            <person name="Peng J."/>
            <person name="Lu W."/>
            <person name="Zhang W."/>
            <person name="Yao Z."/>
            <person name="Li H."/>
            <person name="Liu W."/>
            <person name="He S."/>
            <person name="Geng L."/>
            <person name="Zhang X."/>
            <person name="Yang F."/>
            <person name="Yu H."/>
            <person name="Zhan Y."/>
            <person name="Li D."/>
            <person name="Lin Z."/>
            <person name="Wang Y."/>
            <person name="Elmerich C."/>
            <person name="Lin M."/>
            <person name="Jin Q."/>
        </authorList>
    </citation>
    <scope>NUCLEOTIDE SEQUENCE [LARGE SCALE GENOMIC DNA]</scope>
    <source>
        <strain evidence="5 6">A1501</strain>
    </source>
</reference>
<dbReference type="PANTHER" id="PTHR33376">
    <property type="match status" value="1"/>
</dbReference>
<dbReference type="Gene3D" id="3.40.190.170">
    <property type="entry name" value="Bacterial extracellular solute-binding protein, family 7"/>
    <property type="match status" value="1"/>
</dbReference>
<evidence type="ECO:0000256" key="3">
    <source>
        <dbReference type="ARBA" id="ARBA00022729"/>
    </source>
</evidence>
<dbReference type="AlphaFoldDB" id="A4VQD4"/>
<feature type="compositionally biased region" description="Basic and acidic residues" evidence="4">
    <location>
        <begin position="1"/>
        <end position="12"/>
    </location>
</feature>
<dbReference type="eggNOG" id="COG1638">
    <property type="taxonomic scope" value="Bacteria"/>
</dbReference>
<dbReference type="GO" id="GO:0055085">
    <property type="term" value="P:transmembrane transport"/>
    <property type="evidence" value="ECO:0007669"/>
    <property type="project" value="InterPro"/>
</dbReference>
<gene>
    <name evidence="5" type="ordered locus">PST_3558</name>
</gene>